<dbReference type="InterPro" id="IPR002557">
    <property type="entry name" value="Chitin-bd_dom"/>
</dbReference>
<protein>
    <recommendedName>
        <fullName evidence="2">Chitin-binding type-2 domain-containing protein</fullName>
    </recommendedName>
</protein>
<reference evidence="3 4" key="1">
    <citation type="journal article" date="2018" name="Sci. Rep.">
        <title>Genomic signatures of local adaptation to the degree of environmental predictability in rotifers.</title>
        <authorList>
            <person name="Franch-Gras L."/>
            <person name="Hahn C."/>
            <person name="Garcia-Roger E.M."/>
            <person name="Carmona M.J."/>
            <person name="Serra M."/>
            <person name="Gomez A."/>
        </authorList>
    </citation>
    <scope>NUCLEOTIDE SEQUENCE [LARGE SCALE GENOMIC DNA]</scope>
    <source>
        <strain evidence="3">HYR1</strain>
    </source>
</reference>
<dbReference type="OrthoDB" id="10426708at2759"/>
<dbReference type="SUPFAM" id="SSF57625">
    <property type="entry name" value="Invertebrate chitin-binding proteins"/>
    <property type="match status" value="1"/>
</dbReference>
<dbReference type="Pfam" id="PF01607">
    <property type="entry name" value="CBM_14"/>
    <property type="match status" value="1"/>
</dbReference>
<feature type="signal peptide" evidence="1">
    <location>
        <begin position="1"/>
        <end position="20"/>
    </location>
</feature>
<dbReference type="Proteomes" id="UP000276133">
    <property type="component" value="Unassembled WGS sequence"/>
</dbReference>
<feature type="domain" description="Chitin-binding type-2" evidence="2">
    <location>
        <begin position="115"/>
        <end position="167"/>
    </location>
</feature>
<dbReference type="EMBL" id="REGN01000073">
    <property type="protein sequence ID" value="RNA44678.1"/>
    <property type="molecule type" value="Genomic_DNA"/>
</dbReference>
<gene>
    <name evidence="3" type="ORF">BpHYR1_003245</name>
</gene>
<dbReference type="AlphaFoldDB" id="A0A3M7T9T7"/>
<feature type="non-terminal residue" evidence="3">
    <location>
        <position position="171"/>
    </location>
</feature>
<evidence type="ECO:0000259" key="2">
    <source>
        <dbReference type="Pfam" id="PF01607"/>
    </source>
</evidence>
<keyword evidence="4" id="KW-1185">Reference proteome</keyword>
<feature type="chain" id="PRO_5018277715" description="Chitin-binding type-2 domain-containing protein" evidence="1">
    <location>
        <begin position="21"/>
        <end position="171"/>
    </location>
</feature>
<sequence length="171" mass="19576">MLAKFTFTALLFALFHSGYQQTWKNENIAWNSNFLNQEIQKQPQSQWNQNLELTQKAPFPEQAQPMQQNFQPPVSPFQVQPSVASSGPYPIRQPTITNNGETIIENLIGGIVFNCQGKPTGHHRDTKFCDVFHACVFGQQKKTYSCPFVGENTYFDDVTRRCEFIRNNPVA</sequence>
<dbReference type="InterPro" id="IPR036508">
    <property type="entry name" value="Chitin-bd_dom_sf"/>
</dbReference>
<comment type="caution">
    <text evidence="3">The sequence shown here is derived from an EMBL/GenBank/DDBJ whole genome shotgun (WGS) entry which is preliminary data.</text>
</comment>
<evidence type="ECO:0000256" key="1">
    <source>
        <dbReference type="SAM" id="SignalP"/>
    </source>
</evidence>
<keyword evidence="1" id="KW-0732">Signal</keyword>
<accession>A0A3M7T9T7</accession>
<proteinExistence type="predicted"/>
<name>A0A3M7T9T7_BRAPC</name>
<dbReference type="GO" id="GO:0008061">
    <property type="term" value="F:chitin binding"/>
    <property type="evidence" value="ECO:0007669"/>
    <property type="project" value="InterPro"/>
</dbReference>
<organism evidence="3 4">
    <name type="scientific">Brachionus plicatilis</name>
    <name type="common">Marine rotifer</name>
    <name type="synonym">Brachionus muelleri</name>
    <dbReference type="NCBI Taxonomy" id="10195"/>
    <lineage>
        <taxon>Eukaryota</taxon>
        <taxon>Metazoa</taxon>
        <taxon>Spiralia</taxon>
        <taxon>Gnathifera</taxon>
        <taxon>Rotifera</taxon>
        <taxon>Eurotatoria</taxon>
        <taxon>Monogononta</taxon>
        <taxon>Pseudotrocha</taxon>
        <taxon>Ploima</taxon>
        <taxon>Brachionidae</taxon>
        <taxon>Brachionus</taxon>
    </lineage>
</organism>
<evidence type="ECO:0000313" key="4">
    <source>
        <dbReference type="Proteomes" id="UP000276133"/>
    </source>
</evidence>
<dbReference type="GO" id="GO:0005576">
    <property type="term" value="C:extracellular region"/>
    <property type="evidence" value="ECO:0007669"/>
    <property type="project" value="InterPro"/>
</dbReference>
<evidence type="ECO:0000313" key="3">
    <source>
        <dbReference type="EMBL" id="RNA44678.1"/>
    </source>
</evidence>